<dbReference type="PROSITE" id="PS51044">
    <property type="entry name" value="ZF_SP_RING"/>
    <property type="match status" value="1"/>
</dbReference>
<dbReference type="AlphaFoldDB" id="A0A8S1YIQ3"/>
<organism evidence="7 8">
    <name type="scientific">Paramecium octaurelia</name>
    <dbReference type="NCBI Taxonomy" id="43137"/>
    <lineage>
        <taxon>Eukaryota</taxon>
        <taxon>Sar</taxon>
        <taxon>Alveolata</taxon>
        <taxon>Ciliophora</taxon>
        <taxon>Intramacronucleata</taxon>
        <taxon>Oligohymenophorea</taxon>
        <taxon>Peniculida</taxon>
        <taxon>Parameciidae</taxon>
        <taxon>Paramecium</taxon>
    </lineage>
</organism>
<dbReference type="OrthoDB" id="28127at2759"/>
<evidence type="ECO:0000313" key="8">
    <source>
        <dbReference type="Proteomes" id="UP000683925"/>
    </source>
</evidence>
<feature type="region of interest" description="Disordered" evidence="5">
    <location>
        <begin position="124"/>
        <end position="195"/>
    </location>
</feature>
<evidence type="ECO:0000256" key="4">
    <source>
        <dbReference type="PROSITE-ProRule" id="PRU00452"/>
    </source>
</evidence>
<keyword evidence="2 4" id="KW-0863">Zinc-finger</keyword>
<dbReference type="InterPro" id="IPR019786">
    <property type="entry name" value="Zinc_finger_PHD-type_CS"/>
</dbReference>
<evidence type="ECO:0000259" key="6">
    <source>
        <dbReference type="PROSITE" id="PS51044"/>
    </source>
</evidence>
<dbReference type="Proteomes" id="UP000683925">
    <property type="component" value="Unassembled WGS sequence"/>
</dbReference>
<keyword evidence="8" id="KW-1185">Reference proteome</keyword>
<feature type="compositionally biased region" description="Low complexity" evidence="5">
    <location>
        <begin position="149"/>
        <end position="194"/>
    </location>
</feature>
<evidence type="ECO:0000313" key="7">
    <source>
        <dbReference type="EMBL" id="CAD8211452.1"/>
    </source>
</evidence>
<evidence type="ECO:0000256" key="3">
    <source>
        <dbReference type="ARBA" id="ARBA00022833"/>
    </source>
</evidence>
<accession>A0A8S1YIQ3</accession>
<dbReference type="GO" id="GO:0061665">
    <property type="term" value="F:SUMO ligase activity"/>
    <property type="evidence" value="ECO:0007669"/>
    <property type="project" value="TreeGrafter"/>
</dbReference>
<dbReference type="Pfam" id="PF02891">
    <property type="entry name" value="zf-MIZ"/>
    <property type="match status" value="1"/>
</dbReference>
<evidence type="ECO:0000256" key="2">
    <source>
        <dbReference type="ARBA" id="ARBA00022771"/>
    </source>
</evidence>
<dbReference type="GO" id="GO:0008270">
    <property type="term" value="F:zinc ion binding"/>
    <property type="evidence" value="ECO:0007669"/>
    <property type="project" value="UniProtKB-KW"/>
</dbReference>
<dbReference type="PANTHER" id="PTHR10782:SF4">
    <property type="entry name" value="TONALLI, ISOFORM E"/>
    <property type="match status" value="1"/>
</dbReference>
<sequence>MPHFTNQFILFLINQNIARFIPEWTFIKMKNCTLLKQLEVSTSTHILDLIHKTSSKHHLSDLQTQQISQYYKQPPSINSFLELYSLSMLRCDCVKYQQIVDEINDQIHAFFQTQTPLIQKIMAQERKSQPEPEPMQIEDDEDQNIMNNPDDPILQQQQQQEDPQLQQPSQQTNVPCSQQQQPVNTQQTTQPSQTIEDEICIPNSVKLKYRRINNGPSEKEAKCDNCVCQGKPPSESDNLIQCLLCLNYLHFNCIAKSKESFDKCYKDLEFVCPPCVLKYMDHFNKIQSALVPPSSFQQMGQINHKAFNFACDKSIINIRCVRQENKTNCEEITWPDIGELFLNQKKIQDFKPLINNHSLKKRKDDHILTTEVLPQNCLQIKECIPTPDQRSQYRISLGHLYFLGVYSIEQFNSKQLLDNIFNNSENWMNIEQCQDFISLYLNKHQADDIKVDSLTVQLTCAITFNLMNTPVRGSFCQHIQCFGLENYITAMYSMQPRKWRCPICKKKLFTIQVDAYQYAILNTIKKCDIQVNEITFDNNGQIVNENIQKQLCLDNLPNYAIKNNNRMINLEMLSNETNNIFYKLQIIKTKESVNQPPYSNTLQNVINNMMLSSNQHLRSNSYANFYANNYYINQMKLQQQARMEEQQKLQTNKSKIGQNHDSAIIIE</sequence>
<reference evidence="7" key="1">
    <citation type="submission" date="2021-01" db="EMBL/GenBank/DDBJ databases">
        <authorList>
            <consortium name="Genoscope - CEA"/>
            <person name="William W."/>
        </authorList>
    </citation>
    <scope>NUCLEOTIDE SEQUENCE</scope>
</reference>
<dbReference type="InterPro" id="IPR004181">
    <property type="entry name" value="Znf_MIZ"/>
</dbReference>
<protein>
    <recommendedName>
        <fullName evidence="6">SP-RING-type domain-containing protein</fullName>
    </recommendedName>
</protein>
<keyword evidence="3" id="KW-0862">Zinc</keyword>
<comment type="caution">
    <text evidence="7">The sequence shown here is derived from an EMBL/GenBank/DDBJ whole genome shotgun (WGS) entry which is preliminary data.</text>
</comment>
<evidence type="ECO:0000256" key="5">
    <source>
        <dbReference type="SAM" id="MobiDB-lite"/>
    </source>
</evidence>
<keyword evidence="1" id="KW-0479">Metal-binding</keyword>
<name>A0A8S1YIQ3_PAROT</name>
<dbReference type="EMBL" id="CAJJDP010000156">
    <property type="protein sequence ID" value="CAD8211452.1"/>
    <property type="molecule type" value="Genomic_DNA"/>
</dbReference>
<dbReference type="GO" id="GO:0016925">
    <property type="term" value="P:protein sumoylation"/>
    <property type="evidence" value="ECO:0007669"/>
    <property type="project" value="TreeGrafter"/>
</dbReference>
<evidence type="ECO:0000256" key="1">
    <source>
        <dbReference type="ARBA" id="ARBA00022723"/>
    </source>
</evidence>
<dbReference type="PROSITE" id="PS01359">
    <property type="entry name" value="ZF_PHD_1"/>
    <property type="match status" value="1"/>
</dbReference>
<dbReference type="OMA" id="TNCEEIT"/>
<feature type="domain" description="SP-RING-type" evidence="6">
    <location>
        <begin position="445"/>
        <end position="530"/>
    </location>
</feature>
<dbReference type="GO" id="GO:0000785">
    <property type="term" value="C:chromatin"/>
    <property type="evidence" value="ECO:0007669"/>
    <property type="project" value="TreeGrafter"/>
</dbReference>
<gene>
    <name evidence="7" type="ORF">POCTA_138.1.T1540075</name>
</gene>
<dbReference type="PANTHER" id="PTHR10782">
    <property type="entry name" value="ZINC FINGER MIZ DOMAIN-CONTAINING PROTEIN"/>
    <property type="match status" value="1"/>
</dbReference>
<proteinExistence type="predicted"/>
<dbReference type="CDD" id="cd16650">
    <property type="entry name" value="SP-RING_PIAS-like"/>
    <property type="match status" value="1"/>
</dbReference>